<feature type="domain" description="ABC transporter" evidence="5">
    <location>
        <begin position="6"/>
        <end position="235"/>
    </location>
</feature>
<dbReference type="GO" id="GO:0005524">
    <property type="term" value="F:ATP binding"/>
    <property type="evidence" value="ECO:0007669"/>
    <property type="project" value="UniProtKB-KW"/>
</dbReference>
<keyword evidence="4" id="KW-0067">ATP-binding</keyword>
<sequence length="244" mass="27445">MNSTAISVKNLCLSINGQSILENINLNVKSNELISVIGPNGSGKTTLLRAILGFIKIDSGSIEILGEQNIKGRLHVGYIPQFIKRDSDFPLTVRDIMLSGKYSGYFRKYSKEDIHSADKYIEEFSLSRLKNKRIHELSGGEMQRVLIARALVRNPKILLMDEPTSSVDKKSQDEFFMLLSRLRERMAIILVSHDLGAVSTYIERIICLNHKINYDGPTAEGLTKLDETYKGSINIINHSHHGDK</sequence>
<evidence type="ECO:0000256" key="2">
    <source>
        <dbReference type="ARBA" id="ARBA00022448"/>
    </source>
</evidence>
<dbReference type="InterPro" id="IPR017871">
    <property type="entry name" value="ABC_transporter-like_CS"/>
</dbReference>
<dbReference type="EMBL" id="DMZY01000140">
    <property type="protein sequence ID" value="HAV92473.1"/>
    <property type="molecule type" value="Genomic_DNA"/>
</dbReference>
<dbReference type="FunFam" id="3.40.50.300:FF:000134">
    <property type="entry name" value="Iron-enterobactin ABC transporter ATP-binding protein"/>
    <property type="match status" value="1"/>
</dbReference>
<dbReference type="Pfam" id="PF00005">
    <property type="entry name" value="ABC_tran"/>
    <property type="match status" value="1"/>
</dbReference>
<keyword evidence="2" id="KW-0813">Transport</keyword>
<evidence type="ECO:0000256" key="1">
    <source>
        <dbReference type="ARBA" id="ARBA00005417"/>
    </source>
</evidence>
<dbReference type="PROSITE" id="PS50893">
    <property type="entry name" value="ABC_TRANSPORTER_2"/>
    <property type="match status" value="1"/>
</dbReference>
<gene>
    <name evidence="6" type="ORF">DCW38_04755</name>
</gene>
<dbReference type="InterPro" id="IPR050153">
    <property type="entry name" value="Metal_Ion_Import_ABC"/>
</dbReference>
<evidence type="ECO:0000259" key="5">
    <source>
        <dbReference type="PROSITE" id="PS50893"/>
    </source>
</evidence>
<dbReference type="PANTHER" id="PTHR42734">
    <property type="entry name" value="METAL TRANSPORT SYSTEM ATP-BINDING PROTEIN TM_0124-RELATED"/>
    <property type="match status" value="1"/>
</dbReference>
<dbReference type="InterPro" id="IPR027417">
    <property type="entry name" value="P-loop_NTPase"/>
</dbReference>
<evidence type="ECO:0000256" key="4">
    <source>
        <dbReference type="ARBA" id="ARBA00022840"/>
    </source>
</evidence>
<evidence type="ECO:0000256" key="3">
    <source>
        <dbReference type="ARBA" id="ARBA00022741"/>
    </source>
</evidence>
<proteinExistence type="inferred from homology"/>
<dbReference type="GO" id="GO:0016887">
    <property type="term" value="F:ATP hydrolysis activity"/>
    <property type="evidence" value="ECO:0007669"/>
    <property type="project" value="InterPro"/>
</dbReference>
<dbReference type="CDD" id="cd03235">
    <property type="entry name" value="ABC_Metallic_Cations"/>
    <property type="match status" value="1"/>
</dbReference>
<dbReference type="InterPro" id="IPR003593">
    <property type="entry name" value="AAA+_ATPase"/>
</dbReference>
<dbReference type="Gene3D" id="3.40.50.300">
    <property type="entry name" value="P-loop containing nucleotide triphosphate hydrolases"/>
    <property type="match status" value="1"/>
</dbReference>
<reference evidence="6 7" key="1">
    <citation type="journal article" date="2018" name="Nat. Biotechnol.">
        <title>A standardized bacterial taxonomy based on genome phylogeny substantially revises the tree of life.</title>
        <authorList>
            <person name="Parks D.H."/>
            <person name="Chuvochina M."/>
            <person name="Waite D.W."/>
            <person name="Rinke C."/>
            <person name="Skarshewski A."/>
            <person name="Chaumeil P.A."/>
            <person name="Hugenholtz P."/>
        </authorList>
    </citation>
    <scope>NUCLEOTIDE SEQUENCE [LARGE SCALE GENOMIC DNA]</scope>
    <source>
        <strain evidence="6">UBA9956</strain>
    </source>
</reference>
<keyword evidence="3" id="KW-0547">Nucleotide-binding</keyword>
<dbReference type="PANTHER" id="PTHR42734:SF17">
    <property type="entry name" value="METAL TRANSPORT SYSTEM ATP-BINDING PROTEIN TM_0124-RELATED"/>
    <property type="match status" value="1"/>
</dbReference>
<dbReference type="SUPFAM" id="SSF52540">
    <property type="entry name" value="P-loop containing nucleoside triphosphate hydrolases"/>
    <property type="match status" value="1"/>
</dbReference>
<accession>A0A350HAA7</accession>
<evidence type="ECO:0000313" key="7">
    <source>
        <dbReference type="Proteomes" id="UP000264062"/>
    </source>
</evidence>
<name>A0A350HAA7_UNCW3</name>
<dbReference type="Proteomes" id="UP000264062">
    <property type="component" value="Unassembled WGS sequence"/>
</dbReference>
<dbReference type="AlphaFoldDB" id="A0A350HAA7"/>
<organism evidence="6 7">
    <name type="scientific">candidate division WOR-3 bacterium</name>
    <dbReference type="NCBI Taxonomy" id="2052148"/>
    <lineage>
        <taxon>Bacteria</taxon>
        <taxon>Bacteria division WOR-3</taxon>
    </lineage>
</organism>
<comment type="similarity">
    <text evidence="1">Belongs to the ABC transporter superfamily.</text>
</comment>
<dbReference type="SMART" id="SM00382">
    <property type="entry name" value="AAA"/>
    <property type="match status" value="1"/>
</dbReference>
<comment type="caution">
    <text evidence="6">The sequence shown here is derived from an EMBL/GenBank/DDBJ whole genome shotgun (WGS) entry which is preliminary data.</text>
</comment>
<evidence type="ECO:0000313" key="6">
    <source>
        <dbReference type="EMBL" id="HAV92473.1"/>
    </source>
</evidence>
<dbReference type="InterPro" id="IPR003439">
    <property type="entry name" value="ABC_transporter-like_ATP-bd"/>
</dbReference>
<protein>
    <submittedName>
        <fullName evidence="6">ABC transporter</fullName>
    </submittedName>
</protein>
<dbReference type="PROSITE" id="PS00211">
    <property type="entry name" value="ABC_TRANSPORTER_1"/>
    <property type="match status" value="1"/>
</dbReference>